<comment type="caution">
    <text evidence="11">The sequence shown here is derived from an EMBL/GenBank/DDBJ whole genome shotgun (WGS) entry which is preliminary data.</text>
</comment>
<keyword evidence="4" id="KW-0808">Transferase</keyword>
<dbReference type="AlphaFoldDB" id="K0YK62"/>
<dbReference type="GO" id="GO:0016787">
    <property type="term" value="F:hydrolase activity"/>
    <property type="evidence" value="ECO:0007669"/>
    <property type="project" value="UniProtKB-KW"/>
</dbReference>
<evidence type="ECO:0000313" key="11">
    <source>
        <dbReference type="EMBL" id="EJZ83583.1"/>
    </source>
</evidence>
<comment type="catalytic activity">
    <reaction evidence="9">
        <text>adenosine + phosphate = alpha-D-ribose 1-phosphate + adenine</text>
        <dbReference type="Rhea" id="RHEA:27642"/>
        <dbReference type="ChEBI" id="CHEBI:16335"/>
        <dbReference type="ChEBI" id="CHEBI:16708"/>
        <dbReference type="ChEBI" id="CHEBI:43474"/>
        <dbReference type="ChEBI" id="CHEBI:57720"/>
        <dbReference type="EC" id="2.4.2.1"/>
    </reaction>
    <physiologicalReaction direction="left-to-right" evidence="9">
        <dbReference type="Rhea" id="RHEA:27643"/>
    </physiologicalReaction>
</comment>
<evidence type="ECO:0000256" key="5">
    <source>
        <dbReference type="ARBA" id="ARBA00022723"/>
    </source>
</evidence>
<evidence type="ECO:0000256" key="4">
    <source>
        <dbReference type="ARBA" id="ARBA00022679"/>
    </source>
</evidence>
<name>K0YK62_9ACTN</name>
<evidence type="ECO:0000256" key="8">
    <source>
        <dbReference type="ARBA" id="ARBA00047989"/>
    </source>
</evidence>
<evidence type="ECO:0000256" key="2">
    <source>
        <dbReference type="ARBA" id="ARBA00003215"/>
    </source>
</evidence>
<comment type="catalytic activity">
    <reaction evidence="1">
        <text>inosine + phosphate = alpha-D-ribose 1-phosphate + hypoxanthine</text>
        <dbReference type="Rhea" id="RHEA:27646"/>
        <dbReference type="ChEBI" id="CHEBI:17368"/>
        <dbReference type="ChEBI" id="CHEBI:17596"/>
        <dbReference type="ChEBI" id="CHEBI:43474"/>
        <dbReference type="ChEBI" id="CHEBI:57720"/>
        <dbReference type="EC" id="2.4.2.1"/>
    </reaction>
    <physiologicalReaction direction="left-to-right" evidence="1">
        <dbReference type="Rhea" id="RHEA:27647"/>
    </physiologicalReaction>
</comment>
<evidence type="ECO:0000313" key="12">
    <source>
        <dbReference type="Proteomes" id="UP000006069"/>
    </source>
</evidence>
<dbReference type="InParanoid" id="K0YK62"/>
<evidence type="ECO:0000256" key="10">
    <source>
        <dbReference type="ARBA" id="ARBA00049893"/>
    </source>
</evidence>
<dbReference type="PATRIC" id="fig|742818.3.peg.1158"/>
<dbReference type="FunCoup" id="K0YK62">
    <property type="interactions" value="57"/>
</dbReference>
<accession>K0YK62</accession>
<comment type="catalytic activity">
    <reaction evidence="8">
        <text>adenosine + H2O + H(+) = inosine + NH4(+)</text>
        <dbReference type="Rhea" id="RHEA:24408"/>
        <dbReference type="ChEBI" id="CHEBI:15377"/>
        <dbReference type="ChEBI" id="CHEBI:15378"/>
        <dbReference type="ChEBI" id="CHEBI:16335"/>
        <dbReference type="ChEBI" id="CHEBI:17596"/>
        <dbReference type="ChEBI" id="CHEBI:28938"/>
        <dbReference type="EC" id="3.5.4.4"/>
    </reaction>
    <physiologicalReaction direction="left-to-right" evidence="8">
        <dbReference type="Rhea" id="RHEA:24409"/>
    </physiologicalReaction>
</comment>
<dbReference type="CDD" id="cd16833">
    <property type="entry name" value="YfiH"/>
    <property type="match status" value="1"/>
</dbReference>
<proteinExistence type="inferred from homology"/>
<dbReference type="eggNOG" id="COG1496">
    <property type="taxonomic scope" value="Bacteria"/>
</dbReference>
<sequence length="287" mass="30960">MTECVKTHDSATLDLPYPRLAEGRFSSCVVLTDDELNAAFGVRVGFTQRTGGESEPPYDSLNLGDHVQDDPKCVRLNRQKLFRAFGMREDAVIVPKQVHGDVMAACENRADCADVALRAQDGADGVIVSCDEVGAMLCFADCVPVIVVSPRRTFAVVHAGWRGVMARIAESAAKRVCERDDVEPSCLNVYIGPHIHACHFEVGEDLACRFANEFGSSVLTDDRHVSLSAALRCGLTSLGVDERRIADAGVCTVCDGGKRYFSYRASGGRCGRHAAFAVRCGNGKEGL</sequence>
<dbReference type="RefSeq" id="WP_009139302.1">
    <property type="nucleotide sequence ID" value="NZ_JH815198.1"/>
</dbReference>
<dbReference type="GO" id="GO:0005507">
    <property type="term" value="F:copper ion binding"/>
    <property type="evidence" value="ECO:0007669"/>
    <property type="project" value="TreeGrafter"/>
</dbReference>
<evidence type="ECO:0008006" key="13">
    <source>
        <dbReference type="Google" id="ProtNLM"/>
    </source>
</evidence>
<evidence type="ECO:0000256" key="1">
    <source>
        <dbReference type="ARBA" id="ARBA00000553"/>
    </source>
</evidence>
<dbReference type="Gene3D" id="3.60.140.10">
    <property type="entry name" value="CNF1/YfiH-like putative cysteine hydrolases"/>
    <property type="match status" value="1"/>
</dbReference>
<evidence type="ECO:0000256" key="3">
    <source>
        <dbReference type="ARBA" id="ARBA00007353"/>
    </source>
</evidence>
<keyword evidence="7" id="KW-0862">Zinc</keyword>
<dbReference type="Proteomes" id="UP000006069">
    <property type="component" value="Unassembled WGS sequence"/>
</dbReference>
<dbReference type="PANTHER" id="PTHR30616:SF2">
    <property type="entry name" value="PURINE NUCLEOSIDE PHOSPHORYLASE LACC1"/>
    <property type="match status" value="1"/>
</dbReference>
<dbReference type="InterPro" id="IPR003730">
    <property type="entry name" value="Cu_polyphenol_OxRdtase"/>
</dbReference>
<organism evidence="11 12">
    <name type="scientific">Slackia piriformis YIT 12062</name>
    <dbReference type="NCBI Taxonomy" id="742818"/>
    <lineage>
        <taxon>Bacteria</taxon>
        <taxon>Bacillati</taxon>
        <taxon>Actinomycetota</taxon>
        <taxon>Coriobacteriia</taxon>
        <taxon>Eggerthellales</taxon>
        <taxon>Eggerthellaceae</taxon>
        <taxon>Slackia</taxon>
    </lineage>
</organism>
<evidence type="ECO:0000256" key="7">
    <source>
        <dbReference type="ARBA" id="ARBA00022833"/>
    </source>
</evidence>
<evidence type="ECO:0000256" key="9">
    <source>
        <dbReference type="ARBA" id="ARBA00048968"/>
    </source>
</evidence>
<protein>
    <recommendedName>
        <fullName evidence="13">Laccase domain-containing protein</fullName>
    </recommendedName>
</protein>
<comment type="similarity">
    <text evidence="3">Belongs to the purine nucleoside phosphorylase YfiH/LACC1 family.</text>
</comment>
<keyword evidence="12" id="KW-1185">Reference proteome</keyword>
<keyword evidence="5" id="KW-0479">Metal-binding</keyword>
<reference evidence="11 12" key="1">
    <citation type="submission" date="2012-08" db="EMBL/GenBank/DDBJ databases">
        <title>The Genome Sequence of Slackia piriformis YIT 12062.</title>
        <authorList>
            <consortium name="The Broad Institute Genome Sequencing Platform"/>
            <person name="Earl A."/>
            <person name="Ward D."/>
            <person name="Feldgarden M."/>
            <person name="Gevers D."/>
            <person name="Morotomi M."/>
            <person name="Walker B."/>
            <person name="Young S.K."/>
            <person name="Zeng Q."/>
            <person name="Gargeya S."/>
            <person name="Fitzgerald M."/>
            <person name="Haas B."/>
            <person name="Abouelleil A."/>
            <person name="Alvarado L."/>
            <person name="Arachchi H.M."/>
            <person name="Berlin A.M."/>
            <person name="Chapman S.B."/>
            <person name="Goldberg J."/>
            <person name="Griggs A."/>
            <person name="Gujja S."/>
            <person name="Hansen M."/>
            <person name="Howarth C."/>
            <person name="Imamovic A."/>
            <person name="Larimer J."/>
            <person name="McCowen C."/>
            <person name="Montmayeur A."/>
            <person name="Murphy C."/>
            <person name="Neiman D."/>
            <person name="Pearson M."/>
            <person name="Priest M."/>
            <person name="Roberts A."/>
            <person name="Saif S."/>
            <person name="Shea T."/>
            <person name="Sisk P."/>
            <person name="Sykes S."/>
            <person name="Wortman J."/>
            <person name="Nusbaum C."/>
            <person name="Birren B."/>
        </authorList>
    </citation>
    <scope>NUCLEOTIDE SEQUENCE [LARGE SCALE GENOMIC DNA]</scope>
    <source>
        <strain evidence="11 12">YIT 12062</strain>
    </source>
</reference>
<keyword evidence="6" id="KW-0378">Hydrolase</keyword>
<dbReference type="Pfam" id="PF02578">
    <property type="entry name" value="Cu-oxidase_4"/>
    <property type="match status" value="1"/>
</dbReference>
<dbReference type="EMBL" id="ADMD01000007">
    <property type="protein sequence ID" value="EJZ83583.1"/>
    <property type="molecule type" value="Genomic_DNA"/>
</dbReference>
<dbReference type="GO" id="GO:0017061">
    <property type="term" value="F:S-methyl-5-thioadenosine phosphorylase activity"/>
    <property type="evidence" value="ECO:0007669"/>
    <property type="project" value="UniProtKB-EC"/>
</dbReference>
<dbReference type="InterPro" id="IPR011324">
    <property type="entry name" value="Cytotoxic_necrot_fac-like_cat"/>
</dbReference>
<comment type="catalytic activity">
    <reaction evidence="10">
        <text>S-methyl-5'-thioadenosine + phosphate = 5-(methylsulfanyl)-alpha-D-ribose 1-phosphate + adenine</text>
        <dbReference type="Rhea" id="RHEA:11852"/>
        <dbReference type="ChEBI" id="CHEBI:16708"/>
        <dbReference type="ChEBI" id="CHEBI:17509"/>
        <dbReference type="ChEBI" id="CHEBI:43474"/>
        <dbReference type="ChEBI" id="CHEBI:58533"/>
        <dbReference type="EC" id="2.4.2.28"/>
    </reaction>
    <physiologicalReaction direction="left-to-right" evidence="10">
        <dbReference type="Rhea" id="RHEA:11853"/>
    </physiologicalReaction>
</comment>
<dbReference type="SUPFAM" id="SSF64438">
    <property type="entry name" value="CNF1/YfiH-like putative cysteine hydrolases"/>
    <property type="match status" value="1"/>
</dbReference>
<evidence type="ECO:0000256" key="6">
    <source>
        <dbReference type="ARBA" id="ARBA00022801"/>
    </source>
</evidence>
<dbReference type="HOGENOM" id="CLU_065784_0_0_11"/>
<dbReference type="InterPro" id="IPR038371">
    <property type="entry name" value="Cu_polyphenol_OxRdtase_sf"/>
</dbReference>
<comment type="function">
    <text evidence="2">Purine nucleoside enzyme that catalyzes the phosphorolysis of adenosine and inosine nucleosides, yielding D-ribose 1-phosphate and the respective free bases, adenine and hypoxanthine. Also catalyzes the phosphorolysis of S-methyl-5'-thioadenosine into adenine and S-methyl-5-thio-alpha-D-ribose 1-phosphate. Also has adenosine deaminase activity.</text>
</comment>
<dbReference type="PANTHER" id="PTHR30616">
    <property type="entry name" value="UNCHARACTERIZED PROTEIN YFIH"/>
    <property type="match status" value="1"/>
</dbReference>
<gene>
    <name evidence="11" type="ORF">HMPREF9451_01099</name>
</gene>
<dbReference type="OrthoDB" id="4279at2"/>